<dbReference type="Proteomes" id="UP000815325">
    <property type="component" value="Unassembled WGS sequence"/>
</dbReference>
<organism evidence="1 2">
    <name type="scientific">Dunaliella salina</name>
    <name type="common">Green alga</name>
    <name type="synonym">Protococcus salinus</name>
    <dbReference type="NCBI Taxonomy" id="3046"/>
    <lineage>
        <taxon>Eukaryota</taxon>
        <taxon>Viridiplantae</taxon>
        <taxon>Chlorophyta</taxon>
        <taxon>core chlorophytes</taxon>
        <taxon>Chlorophyceae</taxon>
        <taxon>CS clade</taxon>
        <taxon>Chlamydomonadales</taxon>
        <taxon>Dunaliellaceae</taxon>
        <taxon>Dunaliella</taxon>
    </lineage>
</organism>
<gene>
    <name evidence="1" type="ORF">DUNSADRAFT_7937</name>
</gene>
<dbReference type="InterPro" id="IPR034595">
    <property type="entry name" value="NDUFAF8"/>
</dbReference>
<proteinExistence type="predicted"/>
<protein>
    <submittedName>
        <fullName evidence="1">Uncharacterized protein</fullName>
    </submittedName>
</protein>
<name>A0ABQ7H5Z8_DUNSA</name>
<dbReference type="EMBL" id="MU069464">
    <property type="protein sequence ID" value="KAF5842284.1"/>
    <property type="molecule type" value="Genomic_DNA"/>
</dbReference>
<dbReference type="PANTHER" id="PTHR34561:SF1">
    <property type="entry name" value="NADH DEHYDROGENASE [UBIQUINONE] 1 ALPHA SUBCOMPLEX ASSEMBLY FACTOR 8"/>
    <property type="match status" value="1"/>
</dbReference>
<dbReference type="PANTHER" id="PTHR34561">
    <property type="entry name" value="NADH DEHYDROGENASE [UBIQUINONE] 1 ALPHA SUBCOMPLEX ASSEMBLY FACTOR 8"/>
    <property type="match status" value="1"/>
</dbReference>
<sequence>MGGPISCSSSGSTKRASESSLAAFSRAMTACSSKASAYGACVKARIPEVEKGMCSQEFEAFKQCFSVKLASIKKGAR</sequence>
<accession>A0ABQ7H5Z8</accession>
<reference evidence="1" key="1">
    <citation type="submission" date="2017-08" db="EMBL/GenBank/DDBJ databases">
        <authorList>
            <person name="Polle J.E."/>
            <person name="Barry K."/>
            <person name="Cushman J."/>
            <person name="Schmutz J."/>
            <person name="Tran D."/>
            <person name="Hathwaick L.T."/>
            <person name="Yim W.C."/>
            <person name="Jenkins J."/>
            <person name="Mckie-Krisberg Z.M."/>
            <person name="Prochnik S."/>
            <person name="Lindquist E."/>
            <person name="Dockter R.B."/>
            <person name="Adam C."/>
            <person name="Molina H."/>
            <person name="Bunkerborg J."/>
            <person name="Jin E."/>
            <person name="Buchheim M."/>
            <person name="Magnuson J."/>
        </authorList>
    </citation>
    <scope>NUCLEOTIDE SEQUENCE</scope>
    <source>
        <strain evidence="1">CCAP 19/18</strain>
    </source>
</reference>
<evidence type="ECO:0000313" key="2">
    <source>
        <dbReference type="Proteomes" id="UP000815325"/>
    </source>
</evidence>
<comment type="caution">
    <text evidence="1">The sequence shown here is derived from an EMBL/GenBank/DDBJ whole genome shotgun (WGS) entry which is preliminary data.</text>
</comment>
<keyword evidence="2" id="KW-1185">Reference proteome</keyword>
<evidence type="ECO:0000313" key="1">
    <source>
        <dbReference type="EMBL" id="KAF5842284.1"/>
    </source>
</evidence>